<evidence type="ECO:0000313" key="2">
    <source>
        <dbReference type="Proteomes" id="UP001162501"/>
    </source>
</evidence>
<evidence type="ECO:0000313" key="1">
    <source>
        <dbReference type="EMBL" id="CAI9690376.1"/>
    </source>
</evidence>
<accession>A0ACB0DQ52</accession>
<proteinExistence type="predicted"/>
<dbReference type="EMBL" id="OX596085">
    <property type="protein sequence ID" value="CAI9690376.1"/>
    <property type="molecule type" value="Genomic_DNA"/>
</dbReference>
<organism evidence="1 2">
    <name type="scientific">Rangifer tarandus platyrhynchus</name>
    <name type="common">Svalbard reindeer</name>
    <dbReference type="NCBI Taxonomy" id="3082113"/>
    <lineage>
        <taxon>Eukaryota</taxon>
        <taxon>Metazoa</taxon>
        <taxon>Chordata</taxon>
        <taxon>Craniata</taxon>
        <taxon>Vertebrata</taxon>
        <taxon>Euteleostomi</taxon>
        <taxon>Mammalia</taxon>
        <taxon>Eutheria</taxon>
        <taxon>Laurasiatheria</taxon>
        <taxon>Artiodactyla</taxon>
        <taxon>Ruminantia</taxon>
        <taxon>Pecora</taxon>
        <taxon>Cervidae</taxon>
        <taxon>Odocoileinae</taxon>
        <taxon>Rangifer</taxon>
    </lineage>
</organism>
<reference evidence="1" key="1">
    <citation type="submission" date="2023-05" db="EMBL/GenBank/DDBJ databases">
        <authorList>
            <consortium name="ELIXIR-Norway"/>
        </authorList>
    </citation>
    <scope>NUCLEOTIDE SEQUENCE</scope>
</reference>
<dbReference type="Proteomes" id="UP001162501">
    <property type="component" value="Chromosome 1"/>
</dbReference>
<sequence length="282" mass="28744">MHATLHPNFQRLRPRSPHTHLRKSEPRASPSPSGFPRAAPSPPLQHRSGRQEGFQPGTAAVLFSSASPGSRSPSPGSAASGCAPDRPFSLPQPAPALARPLAPGLEVGGHSGHRRPCVTVTLCVPAPGSPADADPVVPGEGELIRTPAWASQSRRSANPRLALLGDPGGRPLAATSALLGPVRGRGARPPPSRRLRARQPCAGAGAGAERAGGIPPPPLPGPREIQPPWLGRLPLPRPLPLGARSGLRNRRGPFAGGSAVPGPVPARPPAAAAPPARAAGTM</sequence>
<gene>
    <name evidence="1" type="ORF">MRATA1EN3_LOCUS1589</name>
</gene>
<name>A0ACB0DQ52_RANTA</name>
<protein>
    <submittedName>
        <fullName evidence="1">Uncharacterized protein</fullName>
    </submittedName>
</protein>